<dbReference type="AlphaFoldDB" id="A0A2S6NEY6"/>
<dbReference type="GO" id="GO:0009882">
    <property type="term" value="F:blue light photoreceptor activity"/>
    <property type="evidence" value="ECO:0007669"/>
    <property type="project" value="InterPro"/>
</dbReference>
<accession>A0A2S6NEY6</accession>
<proteinExistence type="predicted"/>
<name>A0A2S6NEY6_9HYPH</name>
<gene>
    <name evidence="2" type="ORF">CCR94_02775</name>
</gene>
<evidence type="ECO:0000313" key="3">
    <source>
        <dbReference type="Proteomes" id="UP000239089"/>
    </source>
</evidence>
<evidence type="ECO:0000313" key="2">
    <source>
        <dbReference type="EMBL" id="PPQ33173.1"/>
    </source>
</evidence>
<feature type="domain" description="BLUF" evidence="1">
    <location>
        <begin position="5"/>
        <end position="57"/>
    </location>
</feature>
<dbReference type="Gene3D" id="3.30.70.100">
    <property type="match status" value="1"/>
</dbReference>
<reference evidence="2 3" key="1">
    <citation type="journal article" date="2018" name="Arch. Microbiol.">
        <title>New insights into the metabolic potential of the phototrophic purple bacterium Rhodopila globiformis DSM 161(T) from its draft genome sequence and evidence for a vanadium-dependent nitrogenase.</title>
        <authorList>
            <person name="Imhoff J.F."/>
            <person name="Rahn T."/>
            <person name="Kunzel S."/>
            <person name="Neulinger S.C."/>
        </authorList>
    </citation>
    <scope>NUCLEOTIDE SEQUENCE [LARGE SCALE GENOMIC DNA]</scope>
    <source>
        <strain evidence="2 3">DSM 16996</strain>
    </source>
</reference>
<dbReference type="GO" id="GO:0071949">
    <property type="term" value="F:FAD binding"/>
    <property type="evidence" value="ECO:0007669"/>
    <property type="project" value="InterPro"/>
</dbReference>
<dbReference type="OrthoDB" id="196105at2"/>
<dbReference type="SMART" id="SM01034">
    <property type="entry name" value="BLUF"/>
    <property type="match status" value="1"/>
</dbReference>
<protein>
    <recommendedName>
        <fullName evidence="1">BLUF domain-containing protein</fullName>
    </recommendedName>
</protein>
<dbReference type="Pfam" id="PF04940">
    <property type="entry name" value="BLUF"/>
    <property type="match status" value="1"/>
</dbReference>
<organism evidence="2 3">
    <name type="scientific">Rhodoblastus sphagnicola</name>
    <dbReference type="NCBI Taxonomy" id="333368"/>
    <lineage>
        <taxon>Bacteria</taxon>
        <taxon>Pseudomonadati</taxon>
        <taxon>Pseudomonadota</taxon>
        <taxon>Alphaproteobacteria</taxon>
        <taxon>Hyphomicrobiales</taxon>
        <taxon>Rhodoblastaceae</taxon>
        <taxon>Rhodoblastus</taxon>
    </lineage>
</organism>
<keyword evidence="3" id="KW-1185">Reference proteome</keyword>
<dbReference type="SUPFAM" id="SSF54975">
    <property type="entry name" value="Acylphosphatase/BLUF domain-like"/>
    <property type="match status" value="1"/>
</dbReference>
<dbReference type="InterPro" id="IPR036046">
    <property type="entry name" value="Acylphosphatase-like_dom_sf"/>
</dbReference>
<dbReference type="EMBL" id="NHSJ01000027">
    <property type="protein sequence ID" value="PPQ33173.1"/>
    <property type="molecule type" value="Genomic_DNA"/>
</dbReference>
<evidence type="ECO:0000259" key="1">
    <source>
        <dbReference type="PROSITE" id="PS50925"/>
    </source>
</evidence>
<sequence length="57" mass="6280">MTRALHRLIYFSRRCVAVSPGSNDALLDILAVSRRNNGRLGLTGALMFNSGCFIQII</sequence>
<dbReference type="Proteomes" id="UP000239089">
    <property type="component" value="Unassembled WGS sequence"/>
</dbReference>
<dbReference type="InterPro" id="IPR007024">
    <property type="entry name" value="BLUF_domain"/>
</dbReference>
<dbReference type="PROSITE" id="PS50925">
    <property type="entry name" value="BLUF"/>
    <property type="match status" value="1"/>
</dbReference>
<comment type="caution">
    <text evidence="2">The sequence shown here is derived from an EMBL/GenBank/DDBJ whole genome shotgun (WGS) entry which is preliminary data.</text>
</comment>